<keyword evidence="3" id="KW-1185">Reference proteome</keyword>
<dbReference type="GO" id="GO:0009737">
    <property type="term" value="P:response to abscisic acid"/>
    <property type="evidence" value="ECO:0007669"/>
    <property type="project" value="InterPro"/>
</dbReference>
<dbReference type="AlphaFoldDB" id="A0A2J8A3A8"/>
<keyword evidence="1" id="KW-0812">Transmembrane</keyword>
<evidence type="ECO:0000313" key="3">
    <source>
        <dbReference type="Proteomes" id="UP000236333"/>
    </source>
</evidence>
<keyword evidence="1" id="KW-0472">Membrane</keyword>
<dbReference type="PANTHER" id="PTHR46701:SF7">
    <property type="entry name" value="GLYCOSYLTRANSFERASE-LIKE KOBITO 1"/>
    <property type="match status" value="1"/>
</dbReference>
<dbReference type="InterPro" id="IPR044224">
    <property type="entry name" value="KOBITO1-like"/>
</dbReference>
<evidence type="ECO:0000256" key="1">
    <source>
        <dbReference type="SAM" id="Phobius"/>
    </source>
</evidence>
<name>A0A2J8A3A8_9CHLO</name>
<organism evidence="2 3">
    <name type="scientific">Tetrabaena socialis</name>
    <dbReference type="NCBI Taxonomy" id="47790"/>
    <lineage>
        <taxon>Eukaryota</taxon>
        <taxon>Viridiplantae</taxon>
        <taxon>Chlorophyta</taxon>
        <taxon>core chlorophytes</taxon>
        <taxon>Chlorophyceae</taxon>
        <taxon>CS clade</taxon>
        <taxon>Chlamydomonadales</taxon>
        <taxon>Tetrabaenaceae</taxon>
        <taxon>Tetrabaena</taxon>
    </lineage>
</organism>
<comment type="caution">
    <text evidence="2">The sequence shown here is derived from an EMBL/GenBank/DDBJ whole genome shotgun (WGS) entry which is preliminary data.</text>
</comment>
<reference evidence="2 3" key="1">
    <citation type="journal article" date="2017" name="Mol. Biol. Evol.">
        <title>The 4-celled Tetrabaena socialis nuclear genome reveals the essential components for genetic control of cell number at the origin of multicellularity in the volvocine lineage.</title>
        <authorList>
            <person name="Featherston J."/>
            <person name="Arakaki Y."/>
            <person name="Hanschen E.R."/>
            <person name="Ferris P.J."/>
            <person name="Michod R.E."/>
            <person name="Olson B.J.S.C."/>
            <person name="Nozaki H."/>
            <person name="Durand P.M."/>
        </authorList>
    </citation>
    <scope>NUCLEOTIDE SEQUENCE [LARGE SCALE GENOMIC DNA]</scope>
    <source>
        <strain evidence="2 3">NIES-571</strain>
    </source>
</reference>
<keyword evidence="1" id="KW-1133">Transmembrane helix</keyword>
<dbReference type="EMBL" id="PGGS01000203">
    <property type="protein sequence ID" value="PNH07002.1"/>
    <property type="molecule type" value="Genomic_DNA"/>
</dbReference>
<sequence>MLFSLEPKSASGIIVVSIVISAVIIATIILMAQSGDRMVIEKLLMNTDSTSIKKLIGQGGSQKDRRVAIVSMMRDPNDIHEWLNYHMLKGVTRFYIRLETVDASEDRVTQLLLSYPQVTLQIGDPTKTPGSESHDPPGQRQMLRQRAWVSEAIQMALKDGINWIVHIDSDELLECSGLVGDAINTDARPDTQTMVLKNFEAVYGKDKVDVVKEKSKKDGGCFTSKKVVDCSTEPCASYANGKAVGRVTPFLQEAGVHRFHYSGPLTDNALEMQAMYLVHYESCDFPKYMDKFLKLAGSEVSSFPFPYYNESIAVARGGACVKPTPACKDEFAAVYTKYRTTDES</sequence>
<evidence type="ECO:0000313" key="2">
    <source>
        <dbReference type="EMBL" id="PNH07002.1"/>
    </source>
</evidence>
<dbReference type="GO" id="GO:0030244">
    <property type="term" value="P:cellulose biosynthetic process"/>
    <property type="evidence" value="ECO:0007669"/>
    <property type="project" value="InterPro"/>
</dbReference>
<dbReference type="OrthoDB" id="433309at2759"/>
<dbReference type="Proteomes" id="UP000236333">
    <property type="component" value="Unassembled WGS sequence"/>
</dbReference>
<feature type="transmembrane region" description="Helical" evidence="1">
    <location>
        <begin position="12"/>
        <end position="32"/>
    </location>
</feature>
<evidence type="ECO:0008006" key="4">
    <source>
        <dbReference type="Google" id="ProtNLM"/>
    </source>
</evidence>
<protein>
    <recommendedName>
        <fullName evidence="4">Glycosyltransferase family 92 protein</fullName>
    </recommendedName>
</protein>
<accession>A0A2J8A3A8</accession>
<gene>
    <name evidence="2" type="ORF">TSOC_006580</name>
</gene>
<proteinExistence type="predicted"/>
<dbReference type="PANTHER" id="PTHR46701">
    <property type="entry name" value="GLYCOSYLTRANSFERASE-LIKE KOBITO 1"/>
    <property type="match status" value="1"/>
</dbReference>